<comment type="similarity">
    <text evidence="10">Belongs to the protein kinase superfamily.</text>
</comment>
<dbReference type="GO" id="GO:0000245">
    <property type="term" value="P:spliceosomal complex assembly"/>
    <property type="evidence" value="ECO:0007669"/>
    <property type="project" value="TreeGrafter"/>
</dbReference>
<dbReference type="GO" id="GO:0005524">
    <property type="term" value="F:ATP binding"/>
    <property type="evidence" value="ECO:0007669"/>
    <property type="project" value="UniProtKB-UniRule"/>
</dbReference>
<dbReference type="AlphaFoldDB" id="A0A1Y1Z5Q9"/>
<feature type="region of interest" description="Disordered" evidence="11">
    <location>
        <begin position="244"/>
        <end position="266"/>
    </location>
</feature>
<protein>
    <recommendedName>
        <fullName evidence="1">non-specific serine/threonine protein kinase</fullName>
        <ecNumber evidence="1">2.7.11.1</ecNumber>
    </recommendedName>
</protein>
<dbReference type="GO" id="GO:0005634">
    <property type="term" value="C:nucleus"/>
    <property type="evidence" value="ECO:0007669"/>
    <property type="project" value="TreeGrafter"/>
</dbReference>
<evidence type="ECO:0000256" key="1">
    <source>
        <dbReference type="ARBA" id="ARBA00012513"/>
    </source>
</evidence>
<dbReference type="SMART" id="SM00220">
    <property type="entry name" value="S_TKc"/>
    <property type="match status" value="1"/>
</dbReference>
<dbReference type="PROSITE" id="PS50011">
    <property type="entry name" value="PROTEIN_KINASE_DOM"/>
    <property type="match status" value="1"/>
</dbReference>
<evidence type="ECO:0000256" key="3">
    <source>
        <dbReference type="ARBA" id="ARBA00022679"/>
    </source>
</evidence>
<dbReference type="GO" id="GO:0005737">
    <property type="term" value="C:cytoplasm"/>
    <property type="evidence" value="ECO:0007669"/>
    <property type="project" value="TreeGrafter"/>
</dbReference>
<keyword evidence="6 9" id="KW-0067">ATP-binding</keyword>
<evidence type="ECO:0000256" key="10">
    <source>
        <dbReference type="RuleBase" id="RU000304"/>
    </source>
</evidence>
<keyword evidence="5 13" id="KW-0418">Kinase</keyword>
<dbReference type="Gene3D" id="1.10.510.10">
    <property type="entry name" value="Transferase(Phosphotransferase) domain 1"/>
    <property type="match status" value="1"/>
</dbReference>
<evidence type="ECO:0000256" key="7">
    <source>
        <dbReference type="ARBA" id="ARBA00047899"/>
    </source>
</evidence>
<dbReference type="Gene3D" id="3.30.200.20">
    <property type="entry name" value="Phosphorylase Kinase, domain 1"/>
    <property type="match status" value="1"/>
</dbReference>
<evidence type="ECO:0000313" key="13">
    <source>
        <dbReference type="EMBL" id="ORY05622.1"/>
    </source>
</evidence>
<comment type="catalytic activity">
    <reaction evidence="8">
        <text>L-seryl-[protein] + ATP = O-phospho-L-seryl-[protein] + ADP + H(+)</text>
        <dbReference type="Rhea" id="RHEA:17989"/>
        <dbReference type="Rhea" id="RHEA-COMP:9863"/>
        <dbReference type="Rhea" id="RHEA-COMP:11604"/>
        <dbReference type="ChEBI" id="CHEBI:15378"/>
        <dbReference type="ChEBI" id="CHEBI:29999"/>
        <dbReference type="ChEBI" id="CHEBI:30616"/>
        <dbReference type="ChEBI" id="CHEBI:83421"/>
        <dbReference type="ChEBI" id="CHEBI:456216"/>
        <dbReference type="EC" id="2.7.11.1"/>
    </reaction>
</comment>
<name>A0A1Y1Z5Q9_9FUNG</name>
<dbReference type="Pfam" id="PF00069">
    <property type="entry name" value="Pkinase"/>
    <property type="match status" value="2"/>
</dbReference>
<dbReference type="OrthoDB" id="2649at2759"/>
<keyword evidence="2 10" id="KW-0723">Serine/threonine-protein kinase</keyword>
<evidence type="ECO:0000256" key="8">
    <source>
        <dbReference type="ARBA" id="ARBA00048679"/>
    </source>
</evidence>
<feature type="compositionally biased region" description="Polar residues" evidence="11">
    <location>
        <begin position="475"/>
        <end position="484"/>
    </location>
</feature>
<dbReference type="InterPro" id="IPR008271">
    <property type="entry name" value="Ser/Thr_kinase_AS"/>
</dbReference>
<dbReference type="EC" id="2.7.11.1" evidence="1"/>
<evidence type="ECO:0000256" key="6">
    <source>
        <dbReference type="ARBA" id="ARBA00022840"/>
    </source>
</evidence>
<evidence type="ECO:0000256" key="5">
    <source>
        <dbReference type="ARBA" id="ARBA00022777"/>
    </source>
</evidence>
<comment type="caution">
    <text evidence="13">The sequence shown here is derived from an EMBL/GenBank/DDBJ whole genome shotgun (WGS) entry which is preliminary data.</text>
</comment>
<evidence type="ECO:0000256" key="4">
    <source>
        <dbReference type="ARBA" id="ARBA00022741"/>
    </source>
</evidence>
<dbReference type="GO" id="GO:0004674">
    <property type="term" value="F:protein serine/threonine kinase activity"/>
    <property type="evidence" value="ECO:0007669"/>
    <property type="project" value="UniProtKB-KW"/>
</dbReference>
<feature type="region of interest" description="Disordered" evidence="11">
    <location>
        <begin position="1"/>
        <end position="21"/>
    </location>
</feature>
<dbReference type="FunFam" id="3.30.200.20:FF:000076">
    <property type="entry name" value="CMGC/SRPK protein kinase"/>
    <property type="match status" value="1"/>
</dbReference>
<sequence>MAAKKKKKTNAKKAPTAKAPQVKEVVPVENDLYSCSSEGEEDFEDYCPGGYHPVKVGEKYNDGKYTVLRKLGWGHFSTVWLAKDHENNRHVALKVVKSASHYTEAALDEIKLLQRVVSANPEAIGRSYVVELLDNFKHLGPNGTHVCMVFEVLGENLLSLIKRHDHNGIPADIVREITRQVLMGLDYLHRECGIIHTDLKPENVLICIEDVEAHLHQEFGKLEELLEETTQSQRLLTASKPLSMTKISTPSSSKSDSDCIAQPTSSTEESSCKMVVDGVTTSTLQRNLEEISLQEKPTSACNHSSTSIIRVKIADLGNACWVDRHFTNDIQTRQYRSPEVIIGTNWGPSADIWSMACMTFELITGDYLFDPQSGSRYTKDDDHLAQMMELIGNFPKHLVLGGKYSHEFFNRKGELRHIHKLRYWGLKDVLHEKYHRERKEAELLADFLSPMLDPNPEKRFTAQKSLEHPWVQEPLPSTSNGASS</sequence>
<reference evidence="13 14" key="1">
    <citation type="submission" date="2016-07" db="EMBL/GenBank/DDBJ databases">
        <title>Pervasive Adenine N6-methylation of Active Genes in Fungi.</title>
        <authorList>
            <consortium name="DOE Joint Genome Institute"/>
            <person name="Mondo S.J."/>
            <person name="Dannebaum R.O."/>
            <person name="Kuo R.C."/>
            <person name="Labutti K."/>
            <person name="Haridas S."/>
            <person name="Kuo A."/>
            <person name="Salamov A."/>
            <person name="Ahrendt S.R."/>
            <person name="Lipzen A."/>
            <person name="Sullivan W."/>
            <person name="Andreopoulos W.B."/>
            <person name="Clum A."/>
            <person name="Lindquist E."/>
            <person name="Daum C."/>
            <person name="Ramamoorthy G.K."/>
            <person name="Gryganskyi A."/>
            <person name="Culley D."/>
            <person name="Magnuson J.K."/>
            <person name="James T.Y."/>
            <person name="O'Malley M.A."/>
            <person name="Stajich J.E."/>
            <person name="Spatafora J.W."/>
            <person name="Visel A."/>
            <person name="Grigoriev I.V."/>
        </authorList>
    </citation>
    <scope>NUCLEOTIDE SEQUENCE [LARGE SCALE GENOMIC DNA]</scope>
    <source>
        <strain evidence="13 14">CBS 931.73</strain>
    </source>
</reference>
<keyword evidence="3" id="KW-0808">Transferase</keyword>
<feature type="region of interest" description="Disordered" evidence="11">
    <location>
        <begin position="453"/>
        <end position="484"/>
    </location>
</feature>
<dbReference type="InterPro" id="IPR011009">
    <property type="entry name" value="Kinase-like_dom_sf"/>
</dbReference>
<evidence type="ECO:0000259" key="12">
    <source>
        <dbReference type="PROSITE" id="PS50011"/>
    </source>
</evidence>
<evidence type="ECO:0000256" key="9">
    <source>
        <dbReference type="PROSITE-ProRule" id="PRU10141"/>
    </source>
</evidence>
<keyword evidence="14" id="KW-1185">Reference proteome</keyword>
<proteinExistence type="inferred from homology"/>
<dbReference type="Proteomes" id="UP000193498">
    <property type="component" value="Unassembled WGS sequence"/>
</dbReference>
<dbReference type="PROSITE" id="PS00108">
    <property type="entry name" value="PROTEIN_KINASE_ST"/>
    <property type="match status" value="1"/>
</dbReference>
<feature type="domain" description="Protein kinase" evidence="12">
    <location>
        <begin position="65"/>
        <end position="471"/>
    </location>
</feature>
<dbReference type="FunCoup" id="A0A1Y1Z5Q9">
    <property type="interactions" value="445"/>
</dbReference>
<dbReference type="PROSITE" id="PS00107">
    <property type="entry name" value="PROTEIN_KINASE_ATP"/>
    <property type="match status" value="1"/>
</dbReference>
<dbReference type="PANTHER" id="PTHR47634:SF9">
    <property type="entry name" value="PROTEIN KINASE DOMAIN-CONTAINING PROTEIN-RELATED"/>
    <property type="match status" value="1"/>
</dbReference>
<feature type="compositionally biased region" description="Basic residues" evidence="11">
    <location>
        <begin position="1"/>
        <end position="11"/>
    </location>
</feature>
<organism evidence="13 14">
    <name type="scientific">Basidiobolus meristosporus CBS 931.73</name>
    <dbReference type="NCBI Taxonomy" id="1314790"/>
    <lineage>
        <taxon>Eukaryota</taxon>
        <taxon>Fungi</taxon>
        <taxon>Fungi incertae sedis</taxon>
        <taxon>Zoopagomycota</taxon>
        <taxon>Entomophthoromycotina</taxon>
        <taxon>Basidiobolomycetes</taxon>
        <taxon>Basidiobolales</taxon>
        <taxon>Basidiobolaceae</taxon>
        <taxon>Basidiobolus</taxon>
    </lineage>
</organism>
<dbReference type="InParanoid" id="A0A1Y1Z5Q9"/>
<dbReference type="InterPro" id="IPR000719">
    <property type="entry name" value="Prot_kinase_dom"/>
</dbReference>
<evidence type="ECO:0000313" key="14">
    <source>
        <dbReference type="Proteomes" id="UP000193498"/>
    </source>
</evidence>
<dbReference type="PANTHER" id="PTHR47634">
    <property type="entry name" value="PROTEIN KINASE DOMAIN-CONTAINING PROTEIN-RELATED"/>
    <property type="match status" value="1"/>
</dbReference>
<dbReference type="SUPFAM" id="SSF56112">
    <property type="entry name" value="Protein kinase-like (PK-like)"/>
    <property type="match status" value="1"/>
</dbReference>
<evidence type="ECO:0000256" key="11">
    <source>
        <dbReference type="SAM" id="MobiDB-lite"/>
    </source>
</evidence>
<dbReference type="CDD" id="cd14136">
    <property type="entry name" value="STKc_SRPK"/>
    <property type="match status" value="1"/>
</dbReference>
<gene>
    <name evidence="13" type="ORF">K493DRAFT_296374</name>
</gene>
<accession>A0A1Y1Z5Q9</accession>
<dbReference type="InterPro" id="IPR017441">
    <property type="entry name" value="Protein_kinase_ATP_BS"/>
</dbReference>
<keyword evidence="4 9" id="KW-0547">Nucleotide-binding</keyword>
<dbReference type="STRING" id="1314790.A0A1Y1Z5Q9"/>
<feature type="compositionally biased region" description="Low complexity" evidence="11">
    <location>
        <begin position="244"/>
        <end position="254"/>
    </location>
</feature>
<dbReference type="InterPro" id="IPR051334">
    <property type="entry name" value="SRPK"/>
</dbReference>
<evidence type="ECO:0000256" key="2">
    <source>
        <dbReference type="ARBA" id="ARBA00022527"/>
    </source>
</evidence>
<feature type="binding site" evidence="9">
    <location>
        <position position="94"/>
    </location>
    <ligand>
        <name>ATP</name>
        <dbReference type="ChEBI" id="CHEBI:30616"/>
    </ligand>
</feature>
<dbReference type="EMBL" id="MCFE01000023">
    <property type="protein sequence ID" value="ORY05622.1"/>
    <property type="molecule type" value="Genomic_DNA"/>
</dbReference>
<dbReference type="GO" id="GO:0050684">
    <property type="term" value="P:regulation of mRNA processing"/>
    <property type="evidence" value="ECO:0007669"/>
    <property type="project" value="TreeGrafter"/>
</dbReference>
<comment type="catalytic activity">
    <reaction evidence="7">
        <text>L-threonyl-[protein] + ATP = O-phospho-L-threonyl-[protein] + ADP + H(+)</text>
        <dbReference type="Rhea" id="RHEA:46608"/>
        <dbReference type="Rhea" id="RHEA-COMP:11060"/>
        <dbReference type="Rhea" id="RHEA-COMP:11605"/>
        <dbReference type="ChEBI" id="CHEBI:15378"/>
        <dbReference type="ChEBI" id="CHEBI:30013"/>
        <dbReference type="ChEBI" id="CHEBI:30616"/>
        <dbReference type="ChEBI" id="CHEBI:61977"/>
        <dbReference type="ChEBI" id="CHEBI:456216"/>
        <dbReference type="EC" id="2.7.11.1"/>
    </reaction>
</comment>